<dbReference type="AlphaFoldDB" id="A0AA91LXR8"/>
<gene>
    <name evidence="1" type="ORF">BST20_11665</name>
</gene>
<evidence type="ECO:0000313" key="1">
    <source>
        <dbReference type="EMBL" id="ORA38442.1"/>
    </source>
</evidence>
<dbReference type="RefSeq" id="WP_083131590.1">
    <property type="nucleotide sequence ID" value="NZ_AP022606.1"/>
</dbReference>
<dbReference type="EMBL" id="MVHM01000005">
    <property type="protein sequence ID" value="ORA38442.1"/>
    <property type="molecule type" value="Genomic_DNA"/>
</dbReference>
<sequence>MGDTRRPHRRRRSGRNASADLAVDARVCVFPGTDHEKRGLVVEDFGDSPGYAVDVGTSHIADPARRWAVRLDDGDLVFVDSDDLASE</sequence>
<organism evidence="1 2">
    <name type="scientific">Mycobacterium branderi</name>
    <dbReference type="NCBI Taxonomy" id="43348"/>
    <lineage>
        <taxon>Bacteria</taxon>
        <taxon>Bacillati</taxon>
        <taxon>Actinomycetota</taxon>
        <taxon>Actinomycetes</taxon>
        <taxon>Mycobacteriales</taxon>
        <taxon>Mycobacteriaceae</taxon>
        <taxon>Mycobacterium</taxon>
    </lineage>
</organism>
<accession>A0AA91LXR8</accession>
<name>A0AA91LXR8_9MYCO</name>
<dbReference type="Proteomes" id="UP000192441">
    <property type="component" value="Unassembled WGS sequence"/>
</dbReference>
<evidence type="ECO:0000313" key="2">
    <source>
        <dbReference type="Proteomes" id="UP000192441"/>
    </source>
</evidence>
<comment type="caution">
    <text evidence="1">The sequence shown here is derived from an EMBL/GenBank/DDBJ whole genome shotgun (WGS) entry which is preliminary data.</text>
</comment>
<proteinExistence type="predicted"/>
<reference evidence="1 2" key="1">
    <citation type="submission" date="2016-12" db="EMBL/GenBank/DDBJ databases">
        <title>The new phylogeny of genus Mycobacterium.</title>
        <authorList>
            <person name="Tortoli E."/>
            <person name="Trovato A."/>
            <person name="Cirillo D.M."/>
        </authorList>
    </citation>
    <scope>NUCLEOTIDE SEQUENCE [LARGE SCALE GENOMIC DNA]</scope>
    <source>
        <strain evidence="1 2">DSM 44624</strain>
    </source>
</reference>
<protein>
    <submittedName>
        <fullName evidence="1">Uncharacterized protein</fullName>
    </submittedName>
</protein>